<evidence type="ECO:0000256" key="2">
    <source>
        <dbReference type="PROSITE-ProRule" id="PRU00708"/>
    </source>
</evidence>
<comment type="caution">
    <text evidence="5">The sequence shown here is derived from an EMBL/GenBank/DDBJ whole genome shotgun (WGS) entry which is preliminary data.</text>
</comment>
<keyword evidence="6" id="KW-1185">Reference proteome</keyword>
<dbReference type="OrthoDB" id="294702at2759"/>
<protein>
    <recommendedName>
        <fullName evidence="4">AB hydrolase-1 domain-containing protein</fullName>
    </recommendedName>
</protein>
<evidence type="ECO:0000256" key="3">
    <source>
        <dbReference type="SAM" id="Phobius"/>
    </source>
</evidence>
<dbReference type="SUPFAM" id="SSF53474">
    <property type="entry name" value="alpha/beta-Hydrolases"/>
    <property type="match status" value="1"/>
</dbReference>
<feature type="repeat" description="PPR" evidence="2">
    <location>
        <begin position="22"/>
        <end position="56"/>
    </location>
</feature>
<dbReference type="NCBIfam" id="TIGR00756">
    <property type="entry name" value="PPR"/>
    <property type="match status" value="4"/>
</dbReference>
<feature type="repeat" description="PPR" evidence="2">
    <location>
        <begin position="123"/>
        <end position="157"/>
    </location>
</feature>
<proteinExistence type="predicted"/>
<dbReference type="PROSITE" id="PS51375">
    <property type="entry name" value="PPR"/>
    <property type="match status" value="4"/>
</dbReference>
<feature type="repeat" description="PPR" evidence="2">
    <location>
        <begin position="225"/>
        <end position="259"/>
    </location>
</feature>
<keyword evidence="3" id="KW-0472">Membrane</keyword>
<evidence type="ECO:0000313" key="5">
    <source>
        <dbReference type="EMBL" id="KAJ8568466.1"/>
    </source>
</evidence>
<dbReference type="Gene3D" id="1.25.40.10">
    <property type="entry name" value="Tetratricopeptide repeat domain"/>
    <property type="match status" value="4"/>
</dbReference>
<dbReference type="Pfam" id="PF12697">
    <property type="entry name" value="Abhydrolase_6"/>
    <property type="match status" value="1"/>
</dbReference>
<feature type="transmembrane region" description="Helical" evidence="3">
    <location>
        <begin position="339"/>
        <end position="355"/>
    </location>
</feature>
<evidence type="ECO:0000313" key="6">
    <source>
        <dbReference type="Proteomes" id="UP001152561"/>
    </source>
</evidence>
<dbReference type="FunFam" id="3.40.50.1820:FF:000270">
    <property type="entry name" value="Alpha/beta-Hydrolases superfamily protein"/>
    <property type="match status" value="1"/>
</dbReference>
<dbReference type="InterPro" id="IPR002885">
    <property type="entry name" value="PPR_rpt"/>
</dbReference>
<dbReference type="InterPro" id="IPR029058">
    <property type="entry name" value="AB_hydrolase_fold"/>
</dbReference>
<evidence type="ECO:0000256" key="1">
    <source>
        <dbReference type="ARBA" id="ARBA00022737"/>
    </source>
</evidence>
<dbReference type="InterPro" id="IPR000073">
    <property type="entry name" value="AB_hydrolase_1"/>
</dbReference>
<dbReference type="AlphaFoldDB" id="A0A9Q1MUN4"/>
<dbReference type="PANTHER" id="PTHR45763:SF21">
    <property type="entry name" value="ALPHA_BETA-HYDROLASES SUPERFAMILY PROTEIN"/>
    <property type="match status" value="1"/>
</dbReference>
<evidence type="ECO:0000259" key="4">
    <source>
        <dbReference type="Pfam" id="PF12697"/>
    </source>
</evidence>
<keyword evidence="3" id="KW-1133">Transmembrane helix</keyword>
<reference evidence="6" key="1">
    <citation type="journal article" date="2023" name="Proc. Natl. Acad. Sci. U.S.A.">
        <title>Genomic and structural basis for evolution of tropane alkaloid biosynthesis.</title>
        <authorList>
            <person name="Wanga Y.-J."/>
            <person name="Taina T."/>
            <person name="Yua J.-Y."/>
            <person name="Lia J."/>
            <person name="Xua B."/>
            <person name="Chenc J."/>
            <person name="D'Auriad J.C."/>
            <person name="Huanga J.-P."/>
            <person name="Huanga S.-X."/>
        </authorList>
    </citation>
    <scope>NUCLEOTIDE SEQUENCE [LARGE SCALE GENOMIC DNA]</scope>
    <source>
        <strain evidence="6">cv. KIB-2019</strain>
    </source>
</reference>
<dbReference type="InterPro" id="IPR011990">
    <property type="entry name" value="TPR-like_helical_dom_sf"/>
</dbReference>
<dbReference type="Proteomes" id="UP001152561">
    <property type="component" value="Unassembled WGS sequence"/>
</dbReference>
<dbReference type="PROSITE" id="PS51257">
    <property type="entry name" value="PROKAR_LIPOPROTEIN"/>
    <property type="match status" value="1"/>
</dbReference>
<organism evidence="5 6">
    <name type="scientific">Anisodus acutangulus</name>
    <dbReference type="NCBI Taxonomy" id="402998"/>
    <lineage>
        <taxon>Eukaryota</taxon>
        <taxon>Viridiplantae</taxon>
        <taxon>Streptophyta</taxon>
        <taxon>Embryophyta</taxon>
        <taxon>Tracheophyta</taxon>
        <taxon>Spermatophyta</taxon>
        <taxon>Magnoliopsida</taxon>
        <taxon>eudicotyledons</taxon>
        <taxon>Gunneridae</taxon>
        <taxon>Pentapetalae</taxon>
        <taxon>asterids</taxon>
        <taxon>lamiids</taxon>
        <taxon>Solanales</taxon>
        <taxon>Solanaceae</taxon>
        <taxon>Solanoideae</taxon>
        <taxon>Hyoscyameae</taxon>
        <taxon>Anisodus</taxon>
    </lineage>
</organism>
<feature type="domain" description="AB hydrolase-1" evidence="4">
    <location>
        <begin position="478"/>
        <end position="737"/>
    </location>
</feature>
<dbReference type="Gene3D" id="3.40.50.1820">
    <property type="entry name" value="alpha/beta hydrolase"/>
    <property type="match status" value="1"/>
</dbReference>
<dbReference type="Pfam" id="PF13041">
    <property type="entry name" value="PPR_2"/>
    <property type="match status" value="2"/>
</dbReference>
<dbReference type="GO" id="GO:0016787">
    <property type="term" value="F:hydrolase activity"/>
    <property type="evidence" value="ECO:0007669"/>
    <property type="project" value="UniProtKB-ARBA"/>
</dbReference>
<dbReference type="PANTHER" id="PTHR45763">
    <property type="entry name" value="HYDROLASE, ALPHA/BETA FOLD FAMILY PROTEIN, EXPRESSED-RELATED"/>
    <property type="match status" value="1"/>
</dbReference>
<dbReference type="FunFam" id="1.25.40.10:FF:000196">
    <property type="entry name" value="Pentatricopeptide repeat-containing protein At4g14850"/>
    <property type="match status" value="1"/>
</dbReference>
<dbReference type="Pfam" id="PF01535">
    <property type="entry name" value="PPR"/>
    <property type="match status" value="5"/>
</dbReference>
<feature type="transmembrane region" description="Helical" evidence="3">
    <location>
        <begin position="411"/>
        <end position="432"/>
    </location>
</feature>
<keyword evidence="3" id="KW-0812">Transmembrane</keyword>
<accession>A0A9Q1MUN4</accession>
<sequence>MYMKTENVDEGQKMFDEMEDKNVVTWTSLLSGYSCNKLVDRALQVFHMMLVRGVEPNAFTFAAVLGVLADKCAVGKGIQVHTVVIKCGFEAITSVGNSLINMYLKSGMVREATTVFEGMGNRNEVSWNGMIAGLVTNGLYSKALKLFHMMRLAGVELTRSIYVTAVKLCTSLKELVFARQLHGRVTKNGFYLDNNIRTALMVSYTKSGDIDDAFKLFSILHSFRNVVSWTAMIGGYMQNNRPEQAAHLFCQMKKDGIRPNDFTYSTILAAHPSISLFQVHAEVVKTKYQSSPTVGTALLDAYVKTGNTDEAAKVFEEIDEKDIIAWSAMLSGYAQKGDIQVLSFIAVFLIMLLFEPNLEHAKLMKDVEIHSPGILSSVSDSDTGTGNMKLQIQLLVRNITNNTTPFRFSSIMIAQIAVATTVGVLGWAYLALLKPPPPKVCGSPGGPPVTSPRVQLNDGRYLAYKEDGIAKEKAKYKLIIVHGFDSSKDLTLPISQDLIQDLQIYILQYDRAGYGESDPHPKRSVKSEAFDIEELADKLQLGPKFYVLGLSMGAYPLWSCLKYIPNRLAGIALVVPFVNYWWSCYPAELSKQALGKMLPQDQRTFRIVHYAPWLVHWWMNQKWFRALSITEGNMAIFSPPDLEMVKQLSGAPSPGQEKIRQQGEFECLYRDMIIAFRNWDFAPTEIKNPFPDNEGSVHLWQGHDDRIIPLELNRYLAEKLPWIQYHEVPNAGHLLIYNASYCETILRKLFTG</sequence>
<feature type="repeat" description="PPR" evidence="2">
    <location>
        <begin position="291"/>
        <end position="325"/>
    </location>
</feature>
<dbReference type="EMBL" id="JAJAGQ010000003">
    <property type="protein sequence ID" value="KAJ8568466.1"/>
    <property type="molecule type" value="Genomic_DNA"/>
</dbReference>
<gene>
    <name evidence="5" type="ORF">K7X08_027999</name>
</gene>
<name>A0A9Q1MUN4_9SOLA</name>
<keyword evidence="1" id="KW-0677">Repeat</keyword>